<protein>
    <recommendedName>
        <fullName evidence="4">Sensor of ECF-type sigma factor</fullName>
    </recommendedName>
</protein>
<sequence length="166" mass="19085">MKKLILIVQAFLIGVCLISSASAQTLAQVNRDEVQLIRSIWGLEKKDIVSKYMKFNDSEAAKFWPIYEEYTAGRRKLGDDRVNIIGEYGRTYQNMTDAKADELANRVFSNNIALDKLQKKYYGKFKKAVSPLRASQFLQLESYLDTAIKAELQKEIPLLGELRQQR</sequence>
<proteinExistence type="predicted"/>
<dbReference type="STRING" id="1178516.AWR27_23420"/>
<evidence type="ECO:0000256" key="1">
    <source>
        <dbReference type="SAM" id="SignalP"/>
    </source>
</evidence>
<evidence type="ECO:0000313" key="2">
    <source>
        <dbReference type="EMBL" id="AQG81986.1"/>
    </source>
</evidence>
<feature type="signal peptide" evidence="1">
    <location>
        <begin position="1"/>
        <end position="21"/>
    </location>
</feature>
<dbReference type="KEGG" id="smon:AWR27_23420"/>
<gene>
    <name evidence="2" type="ORF">AWR27_23420</name>
</gene>
<dbReference type="Proteomes" id="UP000187941">
    <property type="component" value="Chromosome"/>
</dbReference>
<evidence type="ECO:0008006" key="4">
    <source>
        <dbReference type="Google" id="ProtNLM"/>
    </source>
</evidence>
<name>A0A1P9X2Y3_9BACT</name>
<dbReference type="AlphaFoldDB" id="A0A1P9X2Y3"/>
<keyword evidence="1" id="KW-0732">Signal</keyword>
<organism evidence="2 3">
    <name type="scientific">Spirosoma montaniterrae</name>
    <dbReference type="NCBI Taxonomy" id="1178516"/>
    <lineage>
        <taxon>Bacteria</taxon>
        <taxon>Pseudomonadati</taxon>
        <taxon>Bacteroidota</taxon>
        <taxon>Cytophagia</taxon>
        <taxon>Cytophagales</taxon>
        <taxon>Cytophagaceae</taxon>
        <taxon>Spirosoma</taxon>
    </lineage>
</organism>
<feature type="chain" id="PRO_5012003921" description="Sensor of ECF-type sigma factor" evidence="1">
    <location>
        <begin position="22"/>
        <end position="166"/>
    </location>
</feature>
<dbReference type="EMBL" id="CP014263">
    <property type="protein sequence ID" value="AQG81986.1"/>
    <property type="molecule type" value="Genomic_DNA"/>
</dbReference>
<keyword evidence="3" id="KW-1185">Reference proteome</keyword>
<dbReference type="OrthoDB" id="667289at2"/>
<dbReference type="RefSeq" id="WP_077133465.1">
    <property type="nucleotide sequence ID" value="NZ_CP014263.1"/>
</dbReference>
<accession>A0A1P9X2Y3</accession>
<reference evidence="2 3" key="1">
    <citation type="submission" date="2016-01" db="EMBL/GenBank/DDBJ databases">
        <authorList>
            <person name="Oliw E.H."/>
        </authorList>
    </citation>
    <scope>NUCLEOTIDE SEQUENCE [LARGE SCALE GENOMIC DNA]</scope>
    <source>
        <strain evidence="2 3">DY10</strain>
    </source>
</reference>
<evidence type="ECO:0000313" key="3">
    <source>
        <dbReference type="Proteomes" id="UP000187941"/>
    </source>
</evidence>